<protein>
    <recommendedName>
        <fullName evidence="3">Chitooligosaccharide deacetylase</fullName>
    </recommendedName>
    <alternativeName>
        <fullName evidence="6">Nodulation protein B</fullName>
    </alternativeName>
</protein>
<dbReference type="EMBL" id="JABFCX010000002">
    <property type="protein sequence ID" value="NNU15521.1"/>
    <property type="molecule type" value="Genomic_DNA"/>
</dbReference>
<dbReference type="GO" id="GO:0016020">
    <property type="term" value="C:membrane"/>
    <property type="evidence" value="ECO:0007669"/>
    <property type="project" value="TreeGrafter"/>
</dbReference>
<dbReference type="GO" id="GO:0016810">
    <property type="term" value="F:hydrolase activity, acting on carbon-nitrogen (but not peptide) bonds"/>
    <property type="evidence" value="ECO:0007669"/>
    <property type="project" value="InterPro"/>
</dbReference>
<dbReference type="PANTHER" id="PTHR10587">
    <property type="entry name" value="GLYCOSYL TRANSFERASE-RELATED"/>
    <property type="match status" value="1"/>
</dbReference>
<evidence type="ECO:0000259" key="8">
    <source>
        <dbReference type="PROSITE" id="PS51677"/>
    </source>
</evidence>
<keyword evidence="10" id="KW-1185">Reference proteome</keyword>
<dbReference type="SUPFAM" id="SSF88713">
    <property type="entry name" value="Glycoside hydrolase/deacetylase"/>
    <property type="match status" value="1"/>
</dbReference>
<dbReference type="InterPro" id="IPR002509">
    <property type="entry name" value="NODB_dom"/>
</dbReference>
<dbReference type="PROSITE" id="PS51677">
    <property type="entry name" value="NODB"/>
    <property type="match status" value="1"/>
</dbReference>
<keyword evidence="4" id="KW-0479">Metal-binding</keyword>
<comment type="function">
    <text evidence="1">Is involved in generating a small heat-stable compound (Nod), an acylated oligomer of N-acetylglucosamine, that stimulates mitosis in various plant protoplasts.</text>
</comment>
<feature type="signal peptide" evidence="7">
    <location>
        <begin position="1"/>
        <end position="20"/>
    </location>
</feature>
<dbReference type="RefSeq" id="WP_173197044.1">
    <property type="nucleotide sequence ID" value="NZ_JABFCX010000002.1"/>
</dbReference>
<evidence type="ECO:0000256" key="5">
    <source>
        <dbReference type="ARBA" id="ARBA00022801"/>
    </source>
</evidence>
<evidence type="ECO:0000256" key="6">
    <source>
        <dbReference type="ARBA" id="ARBA00032976"/>
    </source>
</evidence>
<dbReference type="Gene3D" id="3.20.20.370">
    <property type="entry name" value="Glycoside hydrolase/deacetylase"/>
    <property type="match status" value="1"/>
</dbReference>
<dbReference type="GO" id="GO:0005975">
    <property type="term" value="P:carbohydrate metabolic process"/>
    <property type="evidence" value="ECO:0007669"/>
    <property type="project" value="InterPro"/>
</dbReference>
<gene>
    <name evidence="9" type="ORF">HK107_04210</name>
</gene>
<keyword evidence="7" id="KW-0732">Signal</keyword>
<proteinExistence type="inferred from homology"/>
<keyword evidence="5" id="KW-0378">Hydrolase</keyword>
<dbReference type="InterPro" id="IPR011330">
    <property type="entry name" value="Glyco_hydro/deAcase_b/a-brl"/>
</dbReference>
<dbReference type="AlphaFoldDB" id="A0A7Y3RL48"/>
<dbReference type="Proteomes" id="UP000536835">
    <property type="component" value="Unassembled WGS sequence"/>
</dbReference>
<evidence type="ECO:0000256" key="4">
    <source>
        <dbReference type="ARBA" id="ARBA00022723"/>
    </source>
</evidence>
<name>A0A7Y3RL48_9PROT</name>
<dbReference type="Pfam" id="PF01522">
    <property type="entry name" value="Polysacc_deac_1"/>
    <property type="match status" value="1"/>
</dbReference>
<evidence type="ECO:0000313" key="10">
    <source>
        <dbReference type="Proteomes" id="UP000536835"/>
    </source>
</evidence>
<feature type="chain" id="PRO_5031433407" description="Chitooligosaccharide deacetylase" evidence="7">
    <location>
        <begin position="21"/>
        <end position="312"/>
    </location>
</feature>
<evidence type="ECO:0000256" key="7">
    <source>
        <dbReference type="SAM" id="SignalP"/>
    </source>
</evidence>
<evidence type="ECO:0000256" key="2">
    <source>
        <dbReference type="ARBA" id="ARBA00010973"/>
    </source>
</evidence>
<comment type="caution">
    <text evidence="9">The sequence shown here is derived from an EMBL/GenBank/DDBJ whole genome shotgun (WGS) entry which is preliminary data.</text>
</comment>
<dbReference type="PANTHER" id="PTHR10587:SF133">
    <property type="entry name" value="CHITIN DEACETYLASE 1-RELATED"/>
    <property type="match status" value="1"/>
</dbReference>
<feature type="domain" description="NodB homology" evidence="8">
    <location>
        <begin position="24"/>
        <end position="248"/>
    </location>
</feature>
<evidence type="ECO:0000256" key="1">
    <source>
        <dbReference type="ARBA" id="ARBA00003236"/>
    </source>
</evidence>
<sequence>MNKLLPAALALLTSFGLAHAEEGKRIAITFDDAPRSDSRVMTGDQRTELFLSSLAKAEMPPATIFVTTRGIEQLETGHARVKAYADAGHLIANHSHSHPWLSRTPLETYLADLDKAEELLTGFANRRAWFRFPFLDEERQDKVKRDAMRKALADRGLFSGYVTVDTYDWHMESRWQQAVRDGLPVDKEALKDAYVAMVVEASEHYHHLSEEWLDRQPAHVLLLHENDLAANFIDEAIDALRAKGWEIISADEAYADPIATKLPDTLFAGMGRVSALAYERGARGSETFDHWSADEDGINNRLAELGAIPKPD</sequence>
<dbReference type="GO" id="GO:0046872">
    <property type="term" value="F:metal ion binding"/>
    <property type="evidence" value="ECO:0007669"/>
    <property type="project" value="UniProtKB-KW"/>
</dbReference>
<organism evidence="9 10">
    <name type="scientific">Parvularcula mediterranea</name>
    <dbReference type="NCBI Taxonomy" id="2732508"/>
    <lineage>
        <taxon>Bacteria</taxon>
        <taxon>Pseudomonadati</taxon>
        <taxon>Pseudomonadota</taxon>
        <taxon>Alphaproteobacteria</taxon>
        <taxon>Parvularculales</taxon>
        <taxon>Parvularculaceae</taxon>
        <taxon>Parvularcula</taxon>
    </lineage>
</organism>
<comment type="similarity">
    <text evidence="2">Belongs to the polysaccharide deacetylase family.</text>
</comment>
<evidence type="ECO:0000313" key="9">
    <source>
        <dbReference type="EMBL" id="NNU15521.1"/>
    </source>
</evidence>
<dbReference type="InterPro" id="IPR050248">
    <property type="entry name" value="Polysacc_deacetylase_ArnD"/>
</dbReference>
<reference evidence="9 10" key="1">
    <citation type="submission" date="2020-05" db="EMBL/GenBank/DDBJ databases">
        <title>Parvularcula mediterraneae sp. nov., isolated from polypropylene straw from shallow seawater of the seashore of Laganas in Zakynthos island, Greece.</title>
        <authorList>
            <person name="Szabo I."/>
            <person name="Al-Omari J."/>
            <person name="Rado J."/>
            <person name="Szerdahelyi G.S."/>
        </authorList>
    </citation>
    <scope>NUCLEOTIDE SEQUENCE [LARGE SCALE GENOMIC DNA]</scope>
    <source>
        <strain evidence="9 10">ZS-1/3</strain>
    </source>
</reference>
<evidence type="ECO:0000256" key="3">
    <source>
        <dbReference type="ARBA" id="ARBA00020071"/>
    </source>
</evidence>
<accession>A0A7Y3RL48</accession>